<keyword evidence="6 11" id="KW-0812">Transmembrane</keyword>
<evidence type="ECO:0000256" key="8">
    <source>
        <dbReference type="ARBA" id="ARBA00022989"/>
    </source>
</evidence>
<evidence type="ECO:0000256" key="5">
    <source>
        <dbReference type="ARBA" id="ARBA00022475"/>
    </source>
</evidence>
<dbReference type="PANTHER" id="PTHR33909">
    <property type="entry name" value="SEC TRANSLOCON ACCESSORY COMPLEX SUBUNIT YAJC"/>
    <property type="match status" value="1"/>
</dbReference>
<keyword evidence="7" id="KW-0653">Protein transport</keyword>
<feature type="transmembrane region" description="Helical" evidence="11">
    <location>
        <begin position="20"/>
        <end position="38"/>
    </location>
</feature>
<dbReference type="Pfam" id="PF02699">
    <property type="entry name" value="YajC"/>
    <property type="match status" value="1"/>
</dbReference>
<organism evidence="12 13">
    <name type="scientific">Parachitinimonas caeni</name>
    <dbReference type="NCBI Taxonomy" id="3031301"/>
    <lineage>
        <taxon>Bacteria</taxon>
        <taxon>Pseudomonadati</taxon>
        <taxon>Pseudomonadota</taxon>
        <taxon>Betaproteobacteria</taxon>
        <taxon>Neisseriales</taxon>
        <taxon>Chitinibacteraceae</taxon>
        <taxon>Parachitinimonas</taxon>
    </lineage>
</organism>
<dbReference type="InterPro" id="IPR003849">
    <property type="entry name" value="Preprotein_translocase_YajC"/>
</dbReference>
<evidence type="ECO:0000256" key="11">
    <source>
        <dbReference type="SAM" id="Phobius"/>
    </source>
</evidence>
<evidence type="ECO:0000313" key="12">
    <source>
        <dbReference type="EMBL" id="MDK2124008.1"/>
    </source>
</evidence>
<evidence type="ECO:0000256" key="6">
    <source>
        <dbReference type="ARBA" id="ARBA00022692"/>
    </source>
</evidence>
<dbReference type="NCBIfam" id="TIGR00739">
    <property type="entry name" value="yajC"/>
    <property type="match status" value="1"/>
</dbReference>
<keyword evidence="4" id="KW-0813">Transport</keyword>
<dbReference type="Proteomes" id="UP001172778">
    <property type="component" value="Unassembled WGS sequence"/>
</dbReference>
<protein>
    <recommendedName>
        <fullName evidence="3">Sec translocon accessory complex subunit YajC</fullName>
    </recommendedName>
</protein>
<keyword evidence="8 11" id="KW-1133">Transmembrane helix</keyword>
<accession>A0ABT7DVB3</accession>
<proteinExistence type="inferred from homology"/>
<comment type="similarity">
    <text evidence="2">Belongs to the YajC family.</text>
</comment>
<evidence type="ECO:0000256" key="10">
    <source>
        <dbReference type="ARBA" id="ARBA00023136"/>
    </source>
</evidence>
<evidence type="ECO:0000256" key="7">
    <source>
        <dbReference type="ARBA" id="ARBA00022927"/>
    </source>
</evidence>
<name>A0ABT7DVB3_9NEIS</name>
<dbReference type="PANTHER" id="PTHR33909:SF1">
    <property type="entry name" value="SEC TRANSLOCON ACCESSORY COMPLEX SUBUNIT YAJC"/>
    <property type="match status" value="1"/>
</dbReference>
<evidence type="ECO:0000256" key="9">
    <source>
        <dbReference type="ARBA" id="ARBA00023010"/>
    </source>
</evidence>
<evidence type="ECO:0000256" key="4">
    <source>
        <dbReference type="ARBA" id="ARBA00022448"/>
    </source>
</evidence>
<keyword evidence="13" id="KW-1185">Reference proteome</keyword>
<evidence type="ECO:0000256" key="1">
    <source>
        <dbReference type="ARBA" id="ARBA00004162"/>
    </source>
</evidence>
<evidence type="ECO:0000256" key="2">
    <source>
        <dbReference type="ARBA" id="ARBA00006742"/>
    </source>
</evidence>
<comment type="caution">
    <text evidence="12">The sequence shown here is derived from an EMBL/GenBank/DDBJ whole genome shotgun (WGS) entry which is preliminary data.</text>
</comment>
<evidence type="ECO:0000313" key="13">
    <source>
        <dbReference type="Proteomes" id="UP001172778"/>
    </source>
</evidence>
<comment type="subcellular location">
    <subcellularLocation>
        <location evidence="1">Cell membrane</location>
        <topology evidence="1">Single-pass membrane protein</topology>
    </subcellularLocation>
</comment>
<dbReference type="SMART" id="SM01323">
    <property type="entry name" value="YajC"/>
    <property type="match status" value="1"/>
</dbReference>
<evidence type="ECO:0000256" key="3">
    <source>
        <dbReference type="ARBA" id="ARBA00014962"/>
    </source>
</evidence>
<gene>
    <name evidence="12" type="primary">yajC</name>
    <name evidence="12" type="ORF">PZA18_08115</name>
</gene>
<sequence>MLISPAYAAPASTTPGGLDLVSFLPILIIFGLFYFLLIRPQQKQLKERKAMLDAIAKGDEVVTNGGVLGRVVKAGDQHLTVEIADGVEVVVQRGAIAQKLEKGAVKAAR</sequence>
<keyword evidence="9" id="KW-0811">Translocation</keyword>
<reference evidence="12" key="1">
    <citation type="submission" date="2023-03" db="EMBL/GenBank/DDBJ databases">
        <title>Chitinimonas shenzhenensis gen. nov., sp. nov., a novel member of family Burkholderiaceae isolated from activated sludge collected in Shen Zhen, China.</title>
        <authorList>
            <person name="Wang X."/>
        </authorList>
    </citation>
    <scope>NUCLEOTIDE SEQUENCE</scope>
    <source>
        <strain evidence="12">DQS-5</strain>
    </source>
</reference>
<keyword evidence="5" id="KW-1003">Cell membrane</keyword>
<dbReference type="PRINTS" id="PR01853">
    <property type="entry name" value="YAJCTRNLCASE"/>
</dbReference>
<keyword evidence="10 11" id="KW-0472">Membrane</keyword>
<dbReference type="EMBL" id="JARRAF010000007">
    <property type="protein sequence ID" value="MDK2124008.1"/>
    <property type="molecule type" value="Genomic_DNA"/>
</dbReference>